<dbReference type="STRING" id="1602171.ST44_09015"/>
<evidence type="ECO:0000259" key="2">
    <source>
        <dbReference type="Pfam" id="PF25583"/>
    </source>
</evidence>
<dbReference type="PANTHER" id="PTHR34580">
    <property type="match status" value="1"/>
</dbReference>
<evidence type="ECO:0000313" key="4">
    <source>
        <dbReference type="Proteomes" id="UP000032046"/>
    </source>
</evidence>
<reference evidence="3 4" key="1">
    <citation type="submission" date="2015-01" db="EMBL/GenBank/DDBJ databases">
        <title>Comparative genomics of non-oral Prevotella species.</title>
        <authorList>
            <person name="Accetto T."/>
            <person name="Nograsek B."/>
            <person name="Avgustin G."/>
        </authorList>
    </citation>
    <scope>NUCLEOTIDE SEQUENCE [LARGE SCALE GENOMIC DNA]</scope>
    <source>
        <strain evidence="3 4">P5-119</strain>
    </source>
</reference>
<proteinExistence type="predicted"/>
<dbReference type="InterPro" id="IPR057727">
    <property type="entry name" value="WCX_dom"/>
</dbReference>
<gene>
    <name evidence="3" type="ORF">ST44_09015</name>
</gene>
<feature type="domain" description="WYL" evidence="1">
    <location>
        <begin position="117"/>
        <end position="180"/>
    </location>
</feature>
<accession>A0A0D0IST3</accession>
<dbReference type="Proteomes" id="UP000032046">
    <property type="component" value="Unassembled WGS sequence"/>
</dbReference>
<evidence type="ECO:0008006" key="5">
    <source>
        <dbReference type="Google" id="ProtNLM"/>
    </source>
</evidence>
<keyword evidence="4" id="KW-1185">Reference proteome</keyword>
<dbReference type="Pfam" id="PF25583">
    <property type="entry name" value="WCX"/>
    <property type="match status" value="1"/>
</dbReference>
<evidence type="ECO:0000259" key="1">
    <source>
        <dbReference type="Pfam" id="PF13280"/>
    </source>
</evidence>
<organism evidence="3 4">
    <name type="scientific">Prevotella pectinovora</name>
    <dbReference type="NCBI Taxonomy" id="1602169"/>
    <lineage>
        <taxon>Bacteria</taxon>
        <taxon>Pseudomonadati</taxon>
        <taxon>Bacteroidota</taxon>
        <taxon>Bacteroidia</taxon>
        <taxon>Bacteroidales</taxon>
        <taxon>Prevotellaceae</taxon>
        <taxon>Prevotella</taxon>
    </lineage>
</organism>
<protein>
    <recommendedName>
        <fullName evidence="5">WYL domain-containing protein</fullName>
    </recommendedName>
</protein>
<sequence>MNNRVKFYSWLITQLSRRPMTFAEIADAWMDATANVFREELPLRTFHRYRKCIESQLGIMVECGGKADGYRYYLKKDPVECDEITEWMLSALRLASLHDMLQYHSKVMLESPPHNSEYLEDILSAIDKQYLLKFHYATPFGVEKDFALLPAFVRLFKQRWYVIGVNEKEEVRCLPFDRITFMETVCKKHPLPAKIKRQLNPENYFDGCFGIMRMEEEPIEKVRIRVFYPEYNYIEEVPLHDSQEKVGEYADGAYREYTLRVRPTRDFLQELLWHGRNIMVLKPENLRQKMIAILKDMTKSYETGECLNGE</sequence>
<evidence type="ECO:0000313" key="3">
    <source>
        <dbReference type="EMBL" id="KIP61658.1"/>
    </source>
</evidence>
<comment type="caution">
    <text evidence="3">The sequence shown here is derived from an EMBL/GenBank/DDBJ whole genome shotgun (WGS) entry which is preliminary data.</text>
</comment>
<dbReference type="EMBL" id="JXQK01000064">
    <property type="protein sequence ID" value="KIP61658.1"/>
    <property type="molecule type" value="Genomic_DNA"/>
</dbReference>
<name>A0A0D0IST3_9BACT</name>
<dbReference type="PANTHER" id="PTHR34580:SF9">
    <property type="entry name" value="SLL5097 PROTEIN"/>
    <property type="match status" value="1"/>
</dbReference>
<feature type="domain" description="WCX" evidence="2">
    <location>
        <begin position="220"/>
        <end position="297"/>
    </location>
</feature>
<dbReference type="InterPro" id="IPR026881">
    <property type="entry name" value="WYL_dom"/>
</dbReference>
<dbReference type="Pfam" id="PF13280">
    <property type="entry name" value="WYL"/>
    <property type="match status" value="1"/>
</dbReference>
<dbReference type="PROSITE" id="PS52050">
    <property type="entry name" value="WYL"/>
    <property type="match status" value="1"/>
</dbReference>
<dbReference type="AlphaFoldDB" id="A0A0D0IST3"/>
<dbReference type="InterPro" id="IPR051534">
    <property type="entry name" value="CBASS_pafABC_assoc_protein"/>
</dbReference>
<dbReference type="RefSeq" id="WP_042519587.1">
    <property type="nucleotide sequence ID" value="NZ_JXQK01000064.1"/>
</dbReference>